<dbReference type="EMBL" id="CAEQ01001854">
    <property type="protein sequence ID" value="CCD15274.1"/>
    <property type="molecule type" value="Genomic_DNA"/>
</dbReference>
<organism evidence="2 3">
    <name type="scientific">Trypanosoma congolense (strain IL3000)</name>
    <dbReference type="NCBI Taxonomy" id="1068625"/>
    <lineage>
        <taxon>Eukaryota</taxon>
        <taxon>Discoba</taxon>
        <taxon>Euglenozoa</taxon>
        <taxon>Kinetoplastea</taxon>
        <taxon>Metakinetoplastina</taxon>
        <taxon>Trypanosomatida</taxon>
        <taxon>Trypanosomatidae</taxon>
        <taxon>Trypanosoma</taxon>
        <taxon>Nannomonas</taxon>
    </lineage>
</organism>
<keyword evidence="1" id="KW-0472">Membrane</keyword>
<keyword evidence="1" id="KW-0812">Transmembrane</keyword>
<reference evidence="3" key="1">
    <citation type="submission" date="2011-07" db="EMBL/GenBank/DDBJ databases">
        <title>Divergent evolution of antigenic variation in African trypanosomes.</title>
        <authorList>
            <person name="Jackson A.P."/>
            <person name="Berry A."/>
            <person name="Allison H.C."/>
            <person name="Burton P."/>
            <person name="Anderson J."/>
            <person name="Aslett M."/>
            <person name="Brown R."/>
            <person name="Corton N."/>
            <person name="Harris D."/>
            <person name="Hauser H."/>
            <person name="Gamble J."/>
            <person name="Gilderthorp R."/>
            <person name="McQuillan J."/>
            <person name="Quail M.A."/>
            <person name="Sanders M."/>
            <person name="Van Tonder A."/>
            <person name="Ginger M.L."/>
            <person name="Donelson J.E."/>
            <person name="Field M.C."/>
            <person name="Barry J.D."/>
            <person name="Berriman M."/>
            <person name="Hertz-Fowler C."/>
        </authorList>
    </citation>
    <scope>NUCLEOTIDE SEQUENCE [LARGE SCALE GENOMIC DNA]</scope>
    <source>
        <strain evidence="3">IL3000</strain>
    </source>
</reference>
<evidence type="ECO:0000313" key="3">
    <source>
        <dbReference type="Proteomes" id="UP000000702"/>
    </source>
</evidence>
<gene>
    <name evidence="2" type="ORF">TCIL3000_0_58090</name>
</gene>
<name>F9WDC1_TRYCI</name>
<keyword evidence="3" id="KW-1185">Reference proteome</keyword>
<keyword evidence="1" id="KW-1133">Transmembrane helix</keyword>
<protein>
    <submittedName>
        <fullName evidence="2">Uncharacterized protein</fullName>
    </submittedName>
</protein>
<comment type="caution">
    <text evidence="2">The sequence shown here is derived from an EMBL/GenBank/DDBJ whole genome shotgun (WGS) entry which is preliminary data.</text>
</comment>
<feature type="transmembrane region" description="Helical" evidence="1">
    <location>
        <begin position="128"/>
        <end position="145"/>
    </location>
</feature>
<reference evidence="2 3" key="2">
    <citation type="journal article" date="2012" name="Proc. Natl. Acad. Sci. U.S.A.">
        <title>Antigenic diversity is generated by distinct evolutionary mechanisms in African trypanosome species.</title>
        <authorList>
            <person name="Jackson A.P."/>
            <person name="Berry A."/>
            <person name="Aslett M."/>
            <person name="Allison H.C."/>
            <person name="Burton P."/>
            <person name="Vavrova-Anderson J."/>
            <person name="Brown R."/>
            <person name="Browne H."/>
            <person name="Corton N."/>
            <person name="Hauser H."/>
            <person name="Gamble J."/>
            <person name="Gilderthorp R."/>
            <person name="Marcello L."/>
            <person name="McQuillan J."/>
            <person name="Otto T.D."/>
            <person name="Quail M.A."/>
            <person name="Sanders M.J."/>
            <person name="van Tonder A."/>
            <person name="Ginger M.L."/>
            <person name="Field M.C."/>
            <person name="Barry J.D."/>
            <person name="Hertz-Fowler C."/>
            <person name="Berriman M."/>
        </authorList>
    </citation>
    <scope>NUCLEOTIDE SEQUENCE [LARGE SCALE GENOMIC DNA]</scope>
    <source>
        <strain evidence="2 3">IL3000</strain>
    </source>
</reference>
<dbReference type="AlphaFoldDB" id="F9WDC1"/>
<evidence type="ECO:0000313" key="2">
    <source>
        <dbReference type="EMBL" id="CCD15274.1"/>
    </source>
</evidence>
<feature type="transmembrane region" description="Helical" evidence="1">
    <location>
        <begin position="55"/>
        <end position="78"/>
    </location>
</feature>
<dbReference type="Proteomes" id="UP000000702">
    <property type="component" value="Unassembled WGS sequence"/>
</dbReference>
<sequence length="146" mass="17601">MSACRRSGRRRLCFLSFFAFLSVGQIGCLSSSLRNGTTRFIIFHFFPLNYPVLPFAPFFFLLLLRVPTAFLFFFRYLLPALYFIRFRRPCHCSAVIFVMRFVPCTHIHIYIYIYMYMYEDMRQLTPSVFARISFLSFSFFFLSNWR</sequence>
<feature type="transmembrane region" description="Helical" evidence="1">
    <location>
        <begin position="90"/>
        <end position="116"/>
    </location>
</feature>
<accession>F9WDC1</accession>
<evidence type="ECO:0000256" key="1">
    <source>
        <dbReference type="SAM" id="Phobius"/>
    </source>
</evidence>
<proteinExistence type="predicted"/>